<proteinExistence type="inferred from homology"/>
<organism evidence="3 4">
    <name type="scientific">Tunturiibacter empetritectus</name>
    <dbReference type="NCBI Taxonomy" id="3069691"/>
    <lineage>
        <taxon>Bacteria</taxon>
        <taxon>Pseudomonadati</taxon>
        <taxon>Acidobacteriota</taxon>
        <taxon>Terriglobia</taxon>
        <taxon>Terriglobales</taxon>
        <taxon>Acidobacteriaceae</taxon>
        <taxon>Tunturiibacter</taxon>
    </lineage>
</organism>
<sequence>MSRQTVLVTGANGFVGRHVARVFAREGYRVLGIGHGGWLRDEWEQWGLAAWTSADVTLATLREHTEDPSVIVHCAGGGSVAFSIENPIADFMRTVETTAQVLEYVRTVAPQCSVVYPSSASVYGAVDHLPITADQNAAPISQYGVHKLMAELFIASYARQFGTSTAIVRLFSIYGCGLQKQLLWDACRKFAAGDSIFTGTGDEVRDWLHVEDAAELLLAATENASVECPTVNGGSGEGITVREVLTHLKSSFPQRDSKLTFSGVKRTGDPSRYVADIKGSREWGWAPKRQWKQGMDEYAAWWKSSSRGL</sequence>
<dbReference type="SUPFAM" id="SSF51735">
    <property type="entry name" value="NAD(P)-binding Rossmann-fold domains"/>
    <property type="match status" value="1"/>
</dbReference>
<evidence type="ECO:0000313" key="3">
    <source>
        <dbReference type="EMBL" id="MBB5317223.1"/>
    </source>
</evidence>
<name>A0A7W8IHF1_9BACT</name>
<dbReference type="PANTHER" id="PTHR43000">
    <property type="entry name" value="DTDP-D-GLUCOSE 4,6-DEHYDRATASE-RELATED"/>
    <property type="match status" value="1"/>
</dbReference>
<dbReference type="Proteomes" id="UP000568106">
    <property type="component" value="Unassembled WGS sequence"/>
</dbReference>
<gene>
    <name evidence="3" type="ORF">HDF09_001892</name>
</gene>
<evidence type="ECO:0000256" key="1">
    <source>
        <dbReference type="ARBA" id="ARBA00007637"/>
    </source>
</evidence>
<dbReference type="EMBL" id="JACHDY010000002">
    <property type="protein sequence ID" value="MBB5317223.1"/>
    <property type="molecule type" value="Genomic_DNA"/>
</dbReference>
<dbReference type="EC" id="5.1.3.2" evidence="3"/>
<dbReference type="GO" id="GO:0003978">
    <property type="term" value="F:UDP-glucose 4-epimerase activity"/>
    <property type="evidence" value="ECO:0007669"/>
    <property type="project" value="UniProtKB-EC"/>
</dbReference>
<dbReference type="Gene3D" id="3.40.50.720">
    <property type="entry name" value="NAD(P)-binding Rossmann-like Domain"/>
    <property type="match status" value="1"/>
</dbReference>
<evidence type="ECO:0000259" key="2">
    <source>
        <dbReference type="Pfam" id="PF01370"/>
    </source>
</evidence>
<protein>
    <submittedName>
        <fullName evidence="3">UDP-glucose 4-epimerase</fullName>
        <ecNumber evidence="3">5.1.3.2</ecNumber>
    </submittedName>
</protein>
<dbReference type="CDD" id="cd08946">
    <property type="entry name" value="SDR_e"/>
    <property type="match status" value="1"/>
</dbReference>
<accession>A0A7W8IHF1</accession>
<reference evidence="3" key="1">
    <citation type="submission" date="2020-08" db="EMBL/GenBank/DDBJ databases">
        <title>Genomic Encyclopedia of Type Strains, Phase IV (KMG-V): Genome sequencing to study the core and pangenomes of soil and plant-associated prokaryotes.</title>
        <authorList>
            <person name="Whitman W."/>
        </authorList>
    </citation>
    <scope>NUCLEOTIDE SEQUENCE [LARGE SCALE GENOMIC DNA]</scope>
    <source>
        <strain evidence="3">M8UP27</strain>
    </source>
</reference>
<dbReference type="InterPro" id="IPR001509">
    <property type="entry name" value="Epimerase_deHydtase"/>
</dbReference>
<feature type="domain" description="NAD-dependent epimerase/dehydratase" evidence="2">
    <location>
        <begin position="6"/>
        <end position="223"/>
    </location>
</feature>
<evidence type="ECO:0000313" key="4">
    <source>
        <dbReference type="Proteomes" id="UP000568106"/>
    </source>
</evidence>
<keyword evidence="4" id="KW-1185">Reference proteome</keyword>
<dbReference type="InterPro" id="IPR036291">
    <property type="entry name" value="NAD(P)-bd_dom_sf"/>
</dbReference>
<comment type="caution">
    <text evidence="3">The sequence shown here is derived from an EMBL/GenBank/DDBJ whole genome shotgun (WGS) entry which is preliminary data.</text>
</comment>
<dbReference type="AlphaFoldDB" id="A0A7W8IHF1"/>
<keyword evidence="3" id="KW-0413">Isomerase</keyword>
<dbReference type="Pfam" id="PF01370">
    <property type="entry name" value="Epimerase"/>
    <property type="match status" value="1"/>
</dbReference>
<comment type="similarity">
    <text evidence="1">Belongs to the NAD(P)-dependent epimerase/dehydratase family.</text>
</comment>